<dbReference type="Proteomes" id="UP001238088">
    <property type="component" value="Unassembled WGS sequence"/>
</dbReference>
<dbReference type="InterPro" id="IPR045851">
    <property type="entry name" value="AMP-bd_C_sf"/>
</dbReference>
<dbReference type="InterPro" id="IPR025110">
    <property type="entry name" value="AMP-bd_C"/>
</dbReference>
<keyword evidence="3 5" id="KW-0547">Nucleotide-binding</keyword>
<dbReference type="CDD" id="cd05912">
    <property type="entry name" value="OSB_CoA_lg"/>
    <property type="match status" value="1"/>
</dbReference>
<reference evidence="8 9" key="1">
    <citation type="submission" date="2023-07" db="EMBL/GenBank/DDBJ databases">
        <title>Genomic Encyclopedia of Type Strains, Phase IV (KMG-IV): sequencing the most valuable type-strain genomes for metagenomic binning, comparative biology and taxonomic classification.</title>
        <authorList>
            <person name="Goeker M."/>
        </authorList>
    </citation>
    <scope>NUCLEOTIDE SEQUENCE [LARGE SCALE GENOMIC DNA]</scope>
    <source>
        <strain evidence="8 9">DSM 23494</strain>
    </source>
</reference>
<dbReference type="PANTHER" id="PTHR24096:SF149">
    <property type="entry name" value="AMP-BINDING DOMAIN-CONTAINING PROTEIN-RELATED"/>
    <property type="match status" value="1"/>
</dbReference>
<dbReference type="Pfam" id="PF00501">
    <property type="entry name" value="AMP-binding"/>
    <property type="match status" value="1"/>
</dbReference>
<dbReference type="InterPro" id="IPR000873">
    <property type="entry name" value="AMP-dep_synth/lig_dom"/>
</dbReference>
<keyword evidence="4 5" id="KW-0067">ATP-binding</keyword>
<dbReference type="NCBIfam" id="TIGR01923">
    <property type="entry name" value="menE"/>
    <property type="match status" value="1"/>
</dbReference>
<dbReference type="InterPro" id="IPR020845">
    <property type="entry name" value="AMP-binding_CS"/>
</dbReference>
<proteinExistence type="inferred from homology"/>
<dbReference type="InterPro" id="IPR042099">
    <property type="entry name" value="ANL_N_sf"/>
</dbReference>
<keyword evidence="9" id="KW-1185">Reference proteome</keyword>
<dbReference type="PANTHER" id="PTHR24096">
    <property type="entry name" value="LONG-CHAIN-FATTY-ACID--COA LIGASE"/>
    <property type="match status" value="1"/>
</dbReference>
<comment type="function">
    <text evidence="5">Converts 2-succinylbenzoate (OSB) to 2-succinylbenzoyl-CoA (OSB-CoA).</text>
</comment>
<dbReference type="EC" id="6.2.1.26" evidence="5"/>
<protein>
    <recommendedName>
        <fullName evidence="5">2-succinylbenzoate--CoA ligase</fullName>
        <ecNumber evidence="5">6.2.1.26</ecNumber>
    </recommendedName>
    <alternativeName>
        <fullName evidence="5">o-succinylbenzoyl-CoA synthetase</fullName>
        <shortName evidence="5">OSB-CoA synthetase</shortName>
    </alternativeName>
</protein>
<feature type="domain" description="AMP-dependent synthetase/ligase" evidence="6">
    <location>
        <begin position="35"/>
        <end position="375"/>
    </location>
</feature>
<dbReference type="NCBIfam" id="NF002966">
    <property type="entry name" value="PRK03640.1"/>
    <property type="match status" value="1"/>
</dbReference>
<comment type="pathway">
    <text evidence="5">Quinol/quinone metabolism; menaquinone biosynthesis.</text>
</comment>
<evidence type="ECO:0000259" key="6">
    <source>
        <dbReference type="Pfam" id="PF00501"/>
    </source>
</evidence>
<dbReference type="GO" id="GO:0008756">
    <property type="term" value="F:o-succinylbenzoate-CoA ligase activity"/>
    <property type="evidence" value="ECO:0007669"/>
    <property type="project" value="UniProtKB-EC"/>
</dbReference>
<keyword evidence="1 5" id="KW-0474">Menaquinone biosynthesis</keyword>
<dbReference type="SUPFAM" id="SSF56801">
    <property type="entry name" value="Acetyl-CoA synthetase-like"/>
    <property type="match status" value="1"/>
</dbReference>
<evidence type="ECO:0000259" key="7">
    <source>
        <dbReference type="Pfam" id="PF13193"/>
    </source>
</evidence>
<evidence type="ECO:0000256" key="1">
    <source>
        <dbReference type="ARBA" id="ARBA00022428"/>
    </source>
</evidence>
<evidence type="ECO:0000256" key="3">
    <source>
        <dbReference type="ARBA" id="ARBA00022741"/>
    </source>
</evidence>
<comment type="caution">
    <text evidence="8">The sequence shown here is derived from an EMBL/GenBank/DDBJ whole genome shotgun (WGS) entry which is preliminary data.</text>
</comment>
<dbReference type="EMBL" id="JAUSUB010000053">
    <property type="protein sequence ID" value="MDQ0273832.1"/>
    <property type="molecule type" value="Genomic_DNA"/>
</dbReference>
<dbReference type="Gene3D" id="3.30.300.30">
    <property type="match status" value="1"/>
</dbReference>
<dbReference type="PROSITE" id="PS00455">
    <property type="entry name" value="AMP_BINDING"/>
    <property type="match status" value="1"/>
</dbReference>
<keyword evidence="2 5" id="KW-0436">Ligase</keyword>
<gene>
    <name evidence="5" type="primary">menE</name>
    <name evidence="8" type="ORF">J2S17_005781</name>
</gene>
<evidence type="ECO:0000313" key="9">
    <source>
        <dbReference type="Proteomes" id="UP001238088"/>
    </source>
</evidence>
<sequence length="512" mass="56887">MNDCRLVFGANDSIKEGVILTNQVMQNFLYKRFLTTPDRVAFHYKGRDYSFADVYHESYKIAGQLTANGMKKGQFTGVLLKNNLETVFILFALQLIGVRAVILNNRLTSGEIGWQLQDSKAKFLITENAFDKVQTNIKYEFNDIITLFKETLAGKTNEPELVKEIALDDICTIMYTSGTTGHPKGVMQTYGNHLWSAIGSSLNLGLNDRDAWLCTVPLFHISGFSILMRSIIYGMKVVLIDAFDERAVIQLIHKEKVTIMSAVSTMLTKMLDDLDGESLPEAFRCLLLGGGPASRSLLEVCKQNGIPVYQTYGMTETSSQIVTLSPEDSLAKLGSAGKALFPSQLKVMNESGTEAVPNEPGEILVKGPNVTSGYLGHEEITAEKINDGWLSTGDIGYIDEDGFLFVLDRRSDLIISGGENIYPAEVEGILNSHPGVSDAGVIGMKDVTWGEVPVAFVVIKKNHDTCHDELESFCNEKLAKYKIPKRFFIVDEIPRNASKKILRRELRKMIHM</sequence>
<comment type="similarity">
    <text evidence="5">Belongs to the ATP-dependent AMP-binding enzyme family. MenE subfamily.</text>
</comment>
<accession>A0ABU0AST3</accession>
<dbReference type="HAMAP" id="MF_00731">
    <property type="entry name" value="MenE"/>
    <property type="match status" value="1"/>
</dbReference>
<dbReference type="Gene3D" id="3.40.50.12780">
    <property type="entry name" value="N-terminal domain of ligase-like"/>
    <property type="match status" value="1"/>
</dbReference>
<comment type="pathway">
    <text evidence="5">Quinol/quinone metabolism; 1,4-dihydroxy-2-naphthoate biosynthesis; 1,4-dihydroxy-2-naphthoate from chorismate: step 5/7.</text>
</comment>
<dbReference type="InterPro" id="IPR010192">
    <property type="entry name" value="MenE"/>
</dbReference>
<feature type="domain" description="AMP-binding enzyme C-terminal" evidence="7">
    <location>
        <begin position="425"/>
        <end position="500"/>
    </location>
</feature>
<organism evidence="8 9">
    <name type="scientific">Cytobacillus purgationiresistens</name>
    <dbReference type="NCBI Taxonomy" id="863449"/>
    <lineage>
        <taxon>Bacteria</taxon>
        <taxon>Bacillati</taxon>
        <taxon>Bacillota</taxon>
        <taxon>Bacilli</taxon>
        <taxon>Bacillales</taxon>
        <taxon>Bacillaceae</taxon>
        <taxon>Cytobacillus</taxon>
    </lineage>
</organism>
<dbReference type="Pfam" id="PF13193">
    <property type="entry name" value="AMP-binding_C"/>
    <property type="match status" value="1"/>
</dbReference>
<evidence type="ECO:0000313" key="8">
    <source>
        <dbReference type="EMBL" id="MDQ0273832.1"/>
    </source>
</evidence>
<evidence type="ECO:0000256" key="2">
    <source>
        <dbReference type="ARBA" id="ARBA00022598"/>
    </source>
</evidence>
<dbReference type="RefSeq" id="WP_307480459.1">
    <property type="nucleotide sequence ID" value="NZ_JAUSUB010000053.1"/>
</dbReference>
<evidence type="ECO:0000256" key="5">
    <source>
        <dbReference type="HAMAP-Rule" id="MF_00731"/>
    </source>
</evidence>
<evidence type="ECO:0000256" key="4">
    <source>
        <dbReference type="ARBA" id="ARBA00022840"/>
    </source>
</evidence>
<name>A0ABU0AST3_9BACI</name>
<comment type="catalytic activity">
    <reaction evidence="5">
        <text>2-succinylbenzoate + ATP + CoA = 2-succinylbenzoyl-CoA + AMP + diphosphate</text>
        <dbReference type="Rhea" id="RHEA:17009"/>
        <dbReference type="ChEBI" id="CHEBI:18325"/>
        <dbReference type="ChEBI" id="CHEBI:30616"/>
        <dbReference type="ChEBI" id="CHEBI:33019"/>
        <dbReference type="ChEBI" id="CHEBI:57287"/>
        <dbReference type="ChEBI" id="CHEBI:57364"/>
        <dbReference type="ChEBI" id="CHEBI:456215"/>
        <dbReference type="EC" id="6.2.1.26"/>
    </reaction>
</comment>